<gene>
    <name evidence="2" type="ORF">SAMN07250955_1062</name>
</gene>
<keyword evidence="2" id="KW-0378">Hydrolase</keyword>
<protein>
    <submittedName>
        <fullName evidence="2">Cell Wall Hydrolase</fullName>
    </submittedName>
</protein>
<dbReference type="Proteomes" id="UP000197065">
    <property type="component" value="Unassembled WGS sequence"/>
</dbReference>
<sequence length="276" mass="29229">MIPPVSPAVHMASTRPAASARYLKLAALILLASLLMPHPGRAGEPSPSTTLTADQKCIAMVTYAEAGGEGELGRRAVIQVIRNRMDDPRFAKSACDVVRAPGEFQPVTMSKRLRDALANPAKADMASALADFGVDRTALDEIARLVALGPNGVASAGPTSPDSTDGALFFVNPHLMDPAKCSWFAKLKRTAAIGGHVFMTSYAPGESSTGPALDCSQVAKDWAAFQKANPIRARGKRHPINPDWLVPIDRSVIAEGGTCSTGTYDPETRTYQKGDC</sequence>
<dbReference type="InterPro" id="IPR042047">
    <property type="entry name" value="SleB_dom1"/>
</dbReference>
<proteinExistence type="predicted"/>
<evidence type="ECO:0000313" key="3">
    <source>
        <dbReference type="Proteomes" id="UP000197065"/>
    </source>
</evidence>
<evidence type="ECO:0000259" key="1">
    <source>
        <dbReference type="Pfam" id="PF07486"/>
    </source>
</evidence>
<name>A0A212R626_9PROT</name>
<accession>A0A212R626</accession>
<dbReference type="InterPro" id="IPR011105">
    <property type="entry name" value="Cell_wall_hydrolase_SleB"/>
</dbReference>
<evidence type="ECO:0000313" key="2">
    <source>
        <dbReference type="EMBL" id="SNB67609.1"/>
    </source>
</evidence>
<dbReference type="Gene3D" id="6.20.240.60">
    <property type="match status" value="1"/>
</dbReference>
<dbReference type="Gene3D" id="1.10.10.2520">
    <property type="entry name" value="Cell wall hydrolase SleB, domain 1"/>
    <property type="match status" value="1"/>
</dbReference>
<dbReference type="OrthoDB" id="9785345at2"/>
<dbReference type="Pfam" id="PF07486">
    <property type="entry name" value="Hydrolase_2"/>
    <property type="match status" value="1"/>
</dbReference>
<reference evidence="2 3" key="1">
    <citation type="submission" date="2017-06" db="EMBL/GenBank/DDBJ databases">
        <authorList>
            <person name="Kim H.J."/>
            <person name="Triplett B.A."/>
        </authorList>
    </citation>
    <scope>NUCLEOTIDE SEQUENCE [LARGE SCALE GENOMIC DNA]</scope>
    <source>
        <strain evidence="2 3">B29T1</strain>
    </source>
</reference>
<dbReference type="GO" id="GO:0016787">
    <property type="term" value="F:hydrolase activity"/>
    <property type="evidence" value="ECO:0007669"/>
    <property type="project" value="UniProtKB-KW"/>
</dbReference>
<organism evidence="2 3">
    <name type="scientific">Arboricoccus pini</name>
    <dbReference type="NCBI Taxonomy" id="1963835"/>
    <lineage>
        <taxon>Bacteria</taxon>
        <taxon>Pseudomonadati</taxon>
        <taxon>Pseudomonadota</taxon>
        <taxon>Alphaproteobacteria</taxon>
        <taxon>Geminicoccales</taxon>
        <taxon>Geminicoccaceae</taxon>
        <taxon>Arboricoccus</taxon>
    </lineage>
</organism>
<keyword evidence="3" id="KW-1185">Reference proteome</keyword>
<dbReference type="EMBL" id="FYEH01000006">
    <property type="protein sequence ID" value="SNB67609.1"/>
    <property type="molecule type" value="Genomic_DNA"/>
</dbReference>
<dbReference type="RefSeq" id="WP_088561321.1">
    <property type="nucleotide sequence ID" value="NZ_FYEH01000006.1"/>
</dbReference>
<feature type="domain" description="Cell wall hydrolase SleB" evidence="1">
    <location>
        <begin position="68"/>
        <end position="199"/>
    </location>
</feature>
<dbReference type="AlphaFoldDB" id="A0A212R626"/>